<proteinExistence type="predicted"/>
<organism evidence="2 3">
    <name type="scientific">Chitinophaga flava</name>
    <dbReference type="NCBI Taxonomy" id="2259036"/>
    <lineage>
        <taxon>Bacteria</taxon>
        <taxon>Pseudomonadati</taxon>
        <taxon>Bacteroidota</taxon>
        <taxon>Chitinophagia</taxon>
        <taxon>Chitinophagales</taxon>
        <taxon>Chitinophagaceae</taxon>
        <taxon>Chitinophaga</taxon>
    </lineage>
</organism>
<evidence type="ECO:0000313" key="3">
    <source>
        <dbReference type="Proteomes" id="UP000253410"/>
    </source>
</evidence>
<comment type="caution">
    <text evidence="2">The sequence shown here is derived from an EMBL/GenBank/DDBJ whole genome shotgun (WGS) entry which is preliminary data.</text>
</comment>
<keyword evidence="1" id="KW-0812">Transmembrane</keyword>
<dbReference type="Proteomes" id="UP000253410">
    <property type="component" value="Unassembled WGS sequence"/>
</dbReference>
<dbReference type="EMBL" id="QFFJ01000001">
    <property type="protein sequence ID" value="RBL92893.1"/>
    <property type="molecule type" value="Genomic_DNA"/>
</dbReference>
<keyword evidence="3" id="KW-1185">Reference proteome</keyword>
<accession>A0A365Y2R6</accession>
<protein>
    <submittedName>
        <fullName evidence="2">Uncharacterized protein</fullName>
    </submittedName>
</protein>
<evidence type="ECO:0000256" key="1">
    <source>
        <dbReference type="SAM" id="Phobius"/>
    </source>
</evidence>
<name>A0A365Y2R6_9BACT</name>
<sequence length="193" mass="21994">MQCKTYPVTFTNLSSFEYKITRMKNVYLFVLMLTGILFVSCKKDKIAYDNDFKKSYDAWMNFKASSNNTYRYGVSFASWTGSSSVTVITVKEGKVIMRSYVAKDRDPGSNQVVTKEEWTEDESSIGSHGAGFSMLTLDEIYKKAKDEWLIKRDNANSYFEAQNNGMISRCGYVEKTCADDCSIGVNIIFIEKI</sequence>
<evidence type="ECO:0000313" key="2">
    <source>
        <dbReference type="EMBL" id="RBL92893.1"/>
    </source>
</evidence>
<keyword evidence="1" id="KW-0472">Membrane</keyword>
<dbReference type="AlphaFoldDB" id="A0A365Y2R6"/>
<feature type="transmembrane region" description="Helical" evidence="1">
    <location>
        <begin position="25"/>
        <end position="41"/>
    </location>
</feature>
<keyword evidence="1" id="KW-1133">Transmembrane helix</keyword>
<gene>
    <name evidence="2" type="ORF">DF182_10040</name>
</gene>
<reference evidence="2 3" key="1">
    <citation type="submission" date="2018-05" db="EMBL/GenBank/DDBJ databases">
        <title>Chitinophaga sp. K3CV102501T nov., isolated from isolated from a monsoon evergreen broad-leaved forest soil.</title>
        <authorList>
            <person name="Lv Y."/>
        </authorList>
    </citation>
    <scope>NUCLEOTIDE SEQUENCE [LARGE SCALE GENOMIC DNA]</scope>
    <source>
        <strain evidence="2 3">GDMCC 1.1325</strain>
    </source>
</reference>